<dbReference type="InterPro" id="IPR020826">
    <property type="entry name" value="Transketolase_BS"/>
</dbReference>
<dbReference type="SUPFAM" id="SSF52518">
    <property type="entry name" value="Thiamin diphosphate-binding fold (THDP-binding)"/>
    <property type="match status" value="2"/>
</dbReference>
<dbReference type="PROSITE" id="PS00801">
    <property type="entry name" value="TRANSKETOLASE_1"/>
    <property type="match status" value="1"/>
</dbReference>
<dbReference type="InterPro" id="IPR049557">
    <property type="entry name" value="Transketolase_CS"/>
</dbReference>
<protein>
    <recommendedName>
        <fullName evidence="6">1-deoxy-D-xylulose-5-phosphate synthase</fullName>
        <ecNumber evidence="6">2.2.1.7</ecNumber>
    </recommendedName>
</protein>
<evidence type="ECO:0000256" key="6">
    <source>
        <dbReference type="ARBA" id="ARBA00013150"/>
    </source>
</evidence>
<proteinExistence type="inferred from homology"/>
<dbReference type="GO" id="GO:0016114">
    <property type="term" value="P:terpenoid biosynthetic process"/>
    <property type="evidence" value="ECO:0007669"/>
    <property type="project" value="InterPro"/>
</dbReference>
<dbReference type="Gene3D" id="3.40.50.970">
    <property type="match status" value="2"/>
</dbReference>
<dbReference type="InterPro" id="IPR029061">
    <property type="entry name" value="THDP-binding"/>
</dbReference>
<dbReference type="Pfam" id="PF02780">
    <property type="entry name" value="Transketolase_C"/>
    <property type="match status" value="1"/>
</dbReference>
<gene>
    <name evidence="14" type="ORF">ASZ90_002818</name>
</gene>
<dbReference type="AlphaFoldDB" id="A0A0W8G2P3"/>
<dbReference type="PANTHER" id="PTHR43322">
    <property type="entry name" value="1-D-DEOXYXYLULOSE 5-PHOSPHATE SYNTHASE-RELATED"/>
    <property type="match status" value="1"/>
</dbReference>
<evidence type="ECO:0000256" key="5">
    <source>
        <dbReference type="ARBA" id="ARBA00011738"/>
    </source>
</evidence>
<comment type="pathway">
    <text evidence="3">Metabolic intermediate biosynthesis; 1-deoxy-D-xylulose 5-phosphate biosynthesis; 1-deoxy-D-xylulose 5-phosphate from D-glyceraldehyde 3-phosphate and pyruvate: step 1/1.</text>
</comment>
<sequence>MSDFEQHSLRILPTITDPGMVAALSPEDMAGLAREIRQVIISTVSMNGGHLAPSLGVVELTLALLRAFNPARDKIVWDVGHQAYAYKILTGRLESFHTLRTFGGISGFPKCCESPYDHFGVGHSSTSISAALGMAMARDMDKKDHHVISVIGDGSMTAGLAYEGLNQAGGWGGKLIVVLNDNEMSIAKNVGALSLFLSRKLSHRWVLRLKKDMEGWIKSLPYGQDLMGYVRRGEESFKSFFTPGMLFEAFRFNYLGPIDGHDVERMGQVFEEVKEIDGPVLVHVLTKKGKGYDPAESNPTYFHGVGSFEPETGQCEGGPTSAPATYTEVFGNTLFHKARTDPRIIAITAAMPEGTGLSAFAEKLPGQFVDVGICEQHAVTFAAGLATQGYRPVVAIYSTFLQRSYDQIVHDVCLQNLPVTFCLDRGGLVGEDGPTHHGAFDLSYLRHIPNLVLMAPKDEAELARMLVTALDHHGPAAIRYPRGVGVGAKPDLRPEPIPLGRGELVRQGTDVAIIAVGSRVHPCLAAAEAFCAATGKTVAVLNARFVKPLPEDDILDLAASCKKILLVEENTVAGGFGSAVLELLADKDALAGLCVRRLGLPDAFVEHGPQKTLRGKIGIDTEGIRRALSELCG</sequence>
<accession>A0A0W8G2P3</accession>
<evidence type="ECO:0000256" key="2">
    <source>
        <dbReference type="ARBA" id="ARBA00001964"/>
    </source>
</evidence>
<dbReference type="InterPro" id="IPR009014">
    <property type="entry name" value="Transketo_C/PFOR_II"/>
</dbReference>
<dbReference type="GO" id="GO:0019288">
    <property type="term" value="P:isopentenyl diphosphate biosynthetic process, methylerythritol 4-phosphate pathway"/>
    <property type="evidence" value="ECO:0007669"/>
    <property type="project" value="TreeGrafter"/>
</dbReference>
<keyword evidence="8" id="KW-0479">Metal-binding</keyword>
<evidence type="ECO:0000256" key="7">
    <source>
        <dbReference type="ARBA" id="ARBA00022679"/>
    </source>
</evidence>
<dbReference type="PROSITE" id="PS00802">
    <property type="entry name" value="TRANSKETOLASE_2"/>
    <property type="match status" value="1"/>
</dbReference>
<comment type="cofactor">
    <cofactor evidence="2">
        <name>thiamine diphosphate</name>
        <dbReference type="ChEBI" id="CHEBI:58937"/>
    </cofactor>
</comment>
<reference evidence="14" key="1">
    <citation type="journal article" date="2015" name="Proc. Natl. Acad. Sci. U.S.A.">
        <title>Networks of energetic and metabolic interactions define dynamics in microbial communities.</title>
        <authorList>
            <person name="Embree M."/>
            <person name="Liu J.K."/>
            <person name="Al-Bassam M.M."/>
            <person name="Zengler K."/>
        </authorList>
    </citation>
    <scope>NUCLEOTIDE SEQUENCE</scope>
</reference>
<dbReference type="FunFam" id="3.40.50.970:FF:000005">
    <property type="entry name" value="1-deoxy-D-xylulose-5-phosphate synthase"/>
    <property type="match status" value="1"/>
</dbReference>
<name>A0A0W8G2P3_9ZZZZ</name>
<dbReference type="Pfam" id="PF13292">
    <property type="entry name" value="DXP_synthase_N"/>
    <property type="match status" value="1"/>
</dbReference>
<evidence type="ECO:0000256" key="9">
    <source>
        <dbReference type="ARBA" id="ARBA00022842"/>
    </source>
</evidence>
<keyword evidence="12" id="KW-0414">Isoprene biosynthesis</keyword>
<dbReference type="EC" id="2.2.1.7" evidence="6"/>
<keyword evidence="9" id="KW-0460">Magnesium</keyword>
<evidence type="ECO:0000256" key="3">
    <source>
        <dbReference type="ARBA" id="ARBA00004980"/>
    </source>
</evidence>
<dbReference type="GO" id="GO:0005829">
    <property type="term" value="C:cytosol"/>
    <property type="evidence" value="ECO:0007669"/>
    <property type="project" value="TreeGrafter"/>
</dbReference>
<keyword evidence="10" id="KW-0784">Thiamine biosynthesis</keyword>
<organism evidence="14">
    <name type="scientific">hydrocarbon metagenome</name>
    <dbReference type="NCBI Taxonomy" id="938273"/>
    <lineage>
        <taxon>unclassified sequences</taxon>
        <taxon>metagenomes</taxon>
        <taxon>ecological metagenomes</taxon>
    </lineage>
</organism>
<dbReference type="CDD" id="cd02007">
    <property type="entry name" value="TPP_DXS"/>
    <property type="match status" value="1"/>
</dbReference>
<comment type="subunit">
    <text evidence="5">Homodimer.</text>
</comment>
<evidence type="ECO:0000256" key="10">
    <source>
        <dbReference type="ARBA" id="ARBA00022977"/>
    </source>
</evidence>
<dbReference type="GO" id="GO:0008661">
    <property type="term" value="F:1-deoxy-D-xylulose-5-phosphate synthase activity"/>
    <property type="evidence" value="ECO:0007669"/>
    <property type="project" value="UniProtKB-EC"/>
</dbReference>
<evidence type="ECO:0000256" key="1">
    <source>
        <dbReference type="ARBA" id="ARBA00001946"/>
    </source>
</evidence>
<dbReference type="NCBIfam" id="NF003933">
    <property type="entry name" value="PRK05444.2-2"/>
    <property type="match status" value="1"/>
</dbReference>
<evidence type="ECO:0000256" key="4">
    <source>
        <dbReference type="ARBA" id="ARBA00011081"/>
    </source>
</evidence>
<evidence type="ECO:0000256" key="12">
    <source>
        <dbReference type="ARBA" id="ARBA00023229"/>
    </source>
</evidence>
<dbReference type="InterPro" id="IPR033248">
    <property type="entry name" value="Transketolase_C"/>
</dbReference>
<dbReference type="EMBL" id="LNQE01000339">
    <property type="protein sequence ID" value="KUG27337.1"/>
    <property type="molecule type" value="Genomic_DNA"/>
</dbReference>
<dbReference type="CDD" id="cd07033">
    <property type="entry name" value="TPP_PYR_DXS_TK_like"/>
    <property type="match status" value="1"/>
</dbReference>
<keyword evidence="7 14" id="KW-0808">Transferase</keyword>
<comment type="caution">
    <text evidence="14">The sequence shown here is derived from an EMBL/GenBank/DDBJ whole genome shotgun (WGS) entry which is preliminary data.</text>
</comment>
<dbReference type="Pfam" id="PF02779">
    <property type="entry name" value="Transket_pyr"/>
    <property type="match status" value="1"/>
</dbReference>
<dbReference type="InterPro" id="IPR005475">
    <property type="entry name" value="Transketolase-like_Pyr-bd"/>
</dbReference>
<dbReference type="InterPro" id="IPR005477">
    <property type="entry name" value="Dxylulose-5-P_synthase"/>
</dbReference>
<dbReference type="SMART" id="SM00861">
    <property type="entry name" value="Transket_pyr"/>
    <property type="match status" value="1"/>
</dbReference>
<dbReference type="PANTHER" id="PTHR43322:SF5">
    <property type="entry name" value="1-DEOXY-D-XYLULOSE-5-PHOSPHATE SYNTHASE, CHLOROPLASTIC"/>
    <property type="match status" value="1"/>
</dbReference>
<dbReference type="HAMAP" id="MF_00315">
    <property type="entry name" value="DXP_synth"/>
    <property type="match status" value="1"/>
</dbReference>
<dbReference type="UniPathway" id="UPA00064">
    <property type="reaction ID" value="UER00091"/>
</dbReference>
<dbReference type="SUPFAM" id="SSF52922">
    <property type="entry name" value="TK C-terminal domain-like"/>
    <property type="match status" value="1"/>
</dbReference>
<evidence type="ECO:0000256" key="11">
    <source>
        <dbReference type="ARBA" id="ARBA00023052"/>
    </source>
</evidence>
<dbReference type="GO" id="GO:0046872">
    <property type="term" value="F:metal ion binding"/>
    <property type="evidence" value="ECO:0007669"/>
    <property type="project" value="UniProtKB-KW"/>
</dbReference>
<evidence type="ECO:0000313" key="14">
    <source>
        <dbReference type="EMBL" id="KUG27337.1"/>
    </source>
</evidence>
<dbReference type="NCBIfam" id="TIGR00204">
    <property type="entry name" value="dxs"/>
    <property type="match status" value="1"/>
</dbReference>
<evidence type="ECO:0000256" key="8">
    <source>
        <dbReference type="ARBA" id="ARBA00022723"/>
    </source>
</evidence>
<dbReference type="GO" id="GO:0009228">
    <property type="term" value="P:thiamine biosynthetic process"/>
    <property type="evidence" value="ECO:0007669"/>
    <property type="project" value="UniProtKB-KW"/>
</dbReference>
<evidence type="ECO:0000259" key="13">
    <source>
        <dbReference type="SMART" id="SM00861"/>
    </source>
</evidence>
<comment type="cofactor">
    <cofactor evidence="1">
        <name>Mg(2+)</name>
        <dbReference type="ChEBI" id="CHEBI:18420"/>
    </cofactor>
</comment>
<dbReference type="Gene3D" id="3.40.50.920">
    <property type="match status" value="1"/>
</dbReference>
<keyword evidence="11" id="KW-0786">Thiamine pyrophosphate</keyword>
<comment type="similarity">
    <text evidence="4">Belongs to the transketolase family. DXPS subfamily.</text>
</comment>
<feature type="domain" description="Transketolase-like pyrimidine-binding" evidence="13">
    <location>
        <begin position="324"/>
        <end position="488"/>
    </location>
</feature>